<dbReference type="FunFam" id="1.10.238.10:FF:000005">
    <property type="entry name" value="Phosphoinositide phospholipase C"/>
    <property type="match status" value="1"/>
</dbReference>
<dbReference type="Pfam" id="PF16457">
    <property type="entry name" value="PH_12"/>
    <property type="match status" value="1"/>
</dbReference>
<dbReference type="OrthoDB" id="269822at2759"/>
<dbReference type="InterPro" id="IPR011992">
    <property type="entry name" value="EF-hand-dom_pair"/>
</dbReference>
<dbReference type="CDD" id="cd13364">
    <property type="entry name" value="PH_PLC_eta"/>
    <property type="match status" value="1"/>
</dbReference>
<dbReference type="KEGG" id="lak:106172721"/>
<dbReference type="GeneID" id="106172721"/>
<dbReference type="Gene3D" id="3.20.20.190">
    <property type="entry name" value="Phosphatidylinositol (PI) phosphodiesterase"/>
    <property type="match status" value="1"/>
</dbReference>
<dbReference type="InterPro" id="IPR017946">
    <property type="entry name" value="PLC-like_Pdiesterase_TIM-brl"/>
</dbReference>
<keyword evidence="15" id="KW-1185">Reference proteome</keyword>
<dbReference type="FunFam" id="2.60.40.150:FF:000017">
    <property type="entry name" value="Phosphoinositide phospholipase C"/>
    <property type="match status" value="1"/>
</dbReference>
<dbReference type="GO" id="GO:0016042">
    <property type="term" value="P:lipid catabolic process"/>
    <property type="evidence" value="ECO:0007669"/>
    <property type="project" value="UniProtKB-KW"/>
</dbReference>
<feature type="compositionally biased region" description="Polar residues" evidence="11">
    <location>
        <begin position="1"/>
        <end position="12"/>
    </location>
</feature>
<dbReference type="GO" id="GO:0051209">
    <property type="term" value="P:release of sequestered calcium ion into cytosol"/>
    <property type="evidence" value="ECO:0007669"/>
    <property type="project" value="TreeGrafter"/>
</dbReference>
<dbReference type="InterPro" id="IPR002048">
    <property type="entry name" value="EF_hand_dom"/>
</dbReference>
<evidence type="ECO:0000256" key="10">
    <source>
        <dbReference type="RuleBase" id="RU361133"/>
    </source>
</evidence>
<dbReference type="STRING" id="7574.A0A1S3JF87"/>
<evidence type="ECO:0000259" key="12">
    <source>
        <dbReference type="PROSITE" id="PS50004"/>
    </source>
</evidence>
<dbReference type="PROSITE" id="PS50004">
    <property type="entry name" value="C2"/>
    <property type="match status" value="1"/>
</dbReference>
<dbReference type="AlphaFoldDB" id="A0A1S3JF87"/>
<dbReference type="SUPFAM" id="SSF51695">
    <property type="entry name" value="PLC-like phosphodiesterases"/>
    <property type="match status" value="1"/>
</dbReference>
<gene>
    <name evidence="16" type="primary">LOC106172721</name>
</gene>
<dbReference type="FunFam" id="2.30.29.30:FF:000025">
    <property type="entry name" value="Phosphoinositide phospholipase C"/>
    <property type="match status" value="1"/>
</dbReference>
<evidence type="ECO:0000256" key="2">
    <source>
        <dbReference type="ARBA" id="ARBA00004496"/>
    </source>
</evidence>
<comment type="catalytic activity">
    <reaction evidence="9">
        <text>a 1,2-diacyl-sn-glycero-3-phospho-(1D-myo-inositol-4,5-bisphosphate) + H2O = 1D-myo-inositol 1,4,5-trisphosphate + a 1,2-diacyl-sn-glycerol + H(+)</text>
        <dbReference type="Rhea" id="RHEA:33179"/>
        <dbReference type="ChEBI" id="CHEBI:15377"/>
        <dbReference type="ChEBI" id="CHEBI:15378"/>
        <dbReference type="ChEBI" id="CHEBI:17815"/>
        <dbReference type="ChEBI" id="CHEBI:58456"/>
        <dbReference type="ChEBI" id="CHEBI:203600"/>
        <dbReference type="EC" id="3.1.4.11"/>
    </reaction>
    <physiologicalReaction direction="left-to-right" evidence="9">
        <dbReference type="Rhea" id="RHEA:33180"/>
    </physiologicalReaction>
</comment>
<evidence type="ECO:0000256" key="7">
    <source>
        <dbReference type="ARBA" id="ARBA00023098"/>
    </source>
</evidence>
<dbReference type="Pfam" id="PF00388">
    <property type="entry name" value="PI-PLC-X"/>
    <property type="match status" value="1"/>
</dbReference>
<dbReference type="RefSeq" id="XP_013409003.1">
    <property type="nucleotide sequence ID" value="XM_013553549.1"/>
</dbReference>
<sequence>MAEVSEGSQSPTSEKDDVFHSNGQTPRDANGTDTEAPASPLPDTDATPLPRRSSLIKDAAGRRHQRKKTVSFSSMPFEKKIANSQDCLNYMQNGSELIKVRSNSRQYHRYFSIDPDLTELRWQPSSKKPHKARIGLEAMKEVRSGKTTDVLRNKEIAGMYQEECAFSVIYGDNYDSLDLIAASPDEAGIWVAGLTCLISGKNNKSPESLEDGQEMRDRWLQEVFSSADQDNIGVLDEFEVINLMKKLDSNISTAKIQQKIKEICTARIEGKNVQLNSDEFSRLFKDMVTRPEVYFLLVRYSSHAEYMSIDDLMLFLEAEQGISTVTKEDCLRIVEKYEPSPEGRQKGQLAVDGFTAYLLSEDCDLFDPEHRKVCQDMAHPLSHYFIATSHNTYLLEDQLKGPSSTEAYERALKKGCRCLELDTWDGPDDEPVIYHGHTLTSKVSFKSVIDTINQYAFQASEYPVILAIENHCCIKLQQAMVHYMKAVFGDKLYAKPTDENAIQLPSPEELKGKILIKCKKLPLDSDNSEGWVTEEDEGAESTDNRKKNNKRPPEGAIRKYLLSKELSDLVSWCQSVRFTDFETAADEQDVWELCSFSESFALRLANSFPEEFVNHNKRFLSRVYPNGARVDSGNYNPQDMWNCGCQLVALNYQTGGLMMDLYDGKFAQNGGCGYVIKPAIMREEIAYFSANTRDVIPGVPPQVLHIRVISGHQFPKPKGSGAKGDVTDPYVLIEIFGIPADCAEERTKTVPHNGYNPLFDESFEFQVNLPELALVRFVVLDDDFIGDEFIGQYTIPFECMQTGYRHIRLLSNTSEVIPNCTLFVHIAITDKCGGGKSSKRGTSVKKNRSRMRDHCSLKTTGVKNIDDTFKSGVQSLADAADLRDGVLIALEAFKETCSQASTANLKQCIRVLSSRIQSSADQASICILKKDGWPYIENHSNIPDIIKKAVVAFDVLVAECRNLVENAVEVCQQLRDSQKAGLEMHEELNMLCQQAGLRARKLNKAMESFAWNIRVLKGQADLLMQAKQDCSDYLKQIEEAAVATGLMKPQVQNNGNTNAMVTS</sequence>
<dbReference type="PANTHER" id="PTHR10336">
    <property type="entry name" value="PHOSPHOINOSITIDE-SPECIFIC PHOSPHOLIPASE C FAMILY PROTEIN"/>
    <property type="match status" value="1"/>
</dbReference>
<dbReference type="SMART" id="SM00148">
    <property type="entry name" value="PLCXc"/>
    <property type="match status" value="1"/>
</dbReference>
<evidence type="ECO:0000256" key="8">
    <source>
        <dbReference type="ARBA" id="ARBA00023224"/>
    </source>
</evidence>
<feature type="domain" description="C2" evidence="12">
    <location>
        <begin position="682"/>
        <end position="811"/>
    </location>
</feature>
<dbReference type="GO" id="GO:0048015">
    <property type="term" value="P:phosphatidylinositol-mediated signaling"/>
    <property type="evidence" value="ECO:0007669"/>
    <property type="project" value="TreeGrafter"/>
</dbReference>
<proteinExistence type="predicted"/>
<dbReference type="GO" id="GO:0005737">
    <property type="term" value="C:cytoplasm"/>
    <property type="evidence" value="ECO:0007669"/>
    <property type="project" value="UniProtKB-SubCell"/>
</dbReference>
<dbReference type="InterPro" id="IPR000008">
    <property type="entry name" value="C2_dom"/>
</dbReference>
<evidence type="ECO:0000259" key="14">
    <source>
        <dbReference type="PROSITE" id="PS50222"/>
    </source>
</evidence>
<evidence type="ECO:0000256" key="1">
    <source>
        <dbReference type="ARBA" id="ARBA00001913"/>
    </source>
</evidence>
<evidence type="ECO:0000256" key="11">
    <source>
        <dbReference type="SAM" id="MobiDB-lite"/>
    </source>
</evidence>
<keyword evidence="8" id="KW-0807">Transducer</keyword>
<dbReference type="SMART" id="SM00239">
    <property type="entry name" value="C2"/>
    <property type="match status" value="1"/>
</dbReference>
<evidence type="ECO:0000256" key="6">
    <source>
        <dbReference type="ARBA" id="ARBA00022963"/>
    </source>
</evidence>
<dbReference type="GO" id="GO:0046488">
    <property type="term" value="P:phosphatidylinositol metabolic process"/>
    <property type="evidence" value="ECO:0007669"/>
    <property type="project" value="TreeGrafter"/>
</dbReference>
<dbReference type="InterPro" id="IPR011993">
    <property type="entry name" value="PH-like_dom_sf"/>
</dbReference>
<dbReference type="PANTHER" id="PTHR10336:SF196">
    <property type="entry name" value="PHOSPHOINOSITIDE PHOSPHOLIPASE C"/>
    <property type="match status" value="1"/>
</dbReference>
<dbReference type="EC" id="3.1.4.11" evidence="3 10"/>
<keyword evidence="7 10" id="KW-0443">Lipid metabolism</keyword>
<dbReference type="InParanoid" id="A0A1S3JF87"/>
<dbReference type="Pfam" id="PF00387">
    <property type="entry name" value="PI-PLC-Y"/>
    <property type="match status" value="1"/>
</dbReference>
<dbReference type="InterPro" id="IPR001192">
    <property type="entry name" value="PI-PLC_fam"/>
</dbReference>
<dbReference type="CDD" id="cd00275">
    <property type="entry name" value="C2_PLC_like"/>
    <property type="match status" value="1"/>
</dbReference>
<dbReference type="InterPro" id="IPR001849">
    <property type="entry name" value="PH_domain"/>
</dbReference>
<dbReference type="InterPro" id="IPR035892">
    <property type="entry name" value="C2_domain_sf"/>
</dbReference>
<feature type="compositionally biased region" description="Basic and acidic residues" evidence="11">
    <location>
        <begin position="542"/>
        <end position="552"/>
    </location>
</feature>
<dbReference type="Pfam" id="PF09279">
    <property type="entry name" value="EF-hand_like"/>
    <property type="match status" value="1"/>
</dbReference>
<dbReference type="FunFam" id="3.20.20.190:FF:000001">
    <property type="entry name" value="Phosphoinositide phospholipase C"/>
    <property type="match status" value="1"/>
</dbReference>
<evidence type="ECO:0000256" key="3">
    <source>
        <dbReference type="ARBA" id="ARBA00012368"/>
    </source>
</evidence>
<dbReference type="PROSITE" id="PS50008">
    <property type="entry name" value="PIPLC_Y_DOMAIN"/>
    <property type="match status" value="1"/>
</dbReference>
<dbReference type="InterPro" id="IPR015359">
    <property type="entry name" value="PLC_EF-hand-like"/>
</dbReference>
<dbReference type="InterPro" id="IPR000909">
    <property type="entry name" value="PLipase_C_PInositol-sp_X_dom"/>
</dbReference>
<dbReference type="GO" id="GO:0005509">
    <property type="term" value="F:calcium ion binding"/>
    <property type="evidence" value="ECO:0007669"/>
    <property type="project" value="InterPro"/>
</dbReference>
<dbReference type="CDD" id="cd08597">
    <property type="entry name" value="PI-PLCc_PRIP_metazoa"/>
    <property type="match status" value="1"/>
</dbReference>
<comment type="subcellular location">
    <subcellularLocation>
        <location evidence="2">Cytoplasm</location>
    </subcellularLocation>
</comment>
<keyword evidence="10" id="KW-0378">Hydrolase</keyword>
<feature type="domain" description="PI-PLC Y-box" evidence="13">
    <location>
        <begin position="566"/>
        <end position="682"/>
    </location>
</feature>
<dbReference type="GO" id="GO:0032228">
    <property type="term" value="P:regulation of synaptic transmission, GABAergic"/>
    <property type="evidence" value="ECO:0007669"/>
    <property type="project" value="TreeGrafter"/>
</dbReference>
<dbReference type="SUPFAM" id="SSF47473">
    <property type="entry name" value="EF-hand"/>
    <property type="match status" value="1"/>
</dbReference>
<accession>A0A1S3JF87</accession>
<evidence type="ECO:0000256" key="4">
    <source>
        <dbReference type="ARBA" id="ARBA00022490"/>
    </source>
</evidence>
<comment type="cofactor">
    <cofactor evidence="1">
        <name>Ca(2+)</name>
        <dbReference type="ChEBI" id="CHEBI:29108"/>
    </cofactor>
</comment>
<dbReference type="Gene3D" id="2.60.40.150">
    <property type="entry name" value="C2 domain"/>
    <property type="match status" value="1"/>
</dbReference>
<evidence type="ECO:0000313" key="15">
    <source>
        <dbReference type="Proteomes" id="UP000085678"/>
    </source>
</evidence>
<dbReference type="Pfam" id="PF00168">
    <property type="entry name" value="C2"/>
    <property type="match status" value="1"/>
</dbReference>
<evidence type="ECO:0000313" key="16">
    <source>
        <dbReference type="RefSeq" id="XP_013409003.1"/>
    </source>
</evidence>
<dbReference type="SMART" id="SM00149">
    <property type="entry name" value="PLCYc"/>
    <property type="match status" value="1"/>
</dbReference>
<dbReference type="PROSITE" id="PS50222">
    <property type="entry name" value="EF_HAND_2"/>
    <property type="match status" value="1"/>
</dbReference>
<reference evidence="16" key="1">
    <citation type="submission" date="2025-08" db="UniProtKB">
        <authorList>
            <consortium name="RefSeq"/>
        </authorList>
    </citation>
    <scope>IDENTIFICATION</scope>
    <source>
        <tissue evidence="16">Gonads</tissue>
    </source>
</reference>
<dbReference type="PROSITE" id="PS50007">
    <property type="entry name" value="PIPLC_X_DOMAIN"/>
    <property type="match status" value="1"/>
</dbReference>
<dbReference type="InterPro" id="IPR001711">
    <property type="entry name" value="PLipase_C_Pinositol-sp_Y"/>
</dbReference>
<dbReference type="PRINTS" id="PR00390">
    <property type="entry name" value="PHPHLIPASEC"/>
</dbReference>
<dbReference type="SUPFAM" id="SSF50729">
    <property type="entry name" value="PH domain-like"/>
    <property type="match status" value="1"/>
</dbReference>
<dbReference type="GO" id="GO:0004435">
    <property type="term" value="F:phosphatidylinositol-4,5-bisphosphate phospholipase C activity"/>
    <property type="evidence" value="ECO:0007669"/>
    <property type="project" value="UniProtKB-EC"/>
</dbReference>
<dbReference type="SUPFAM" id="SSF49562">
    <property type="entry name" value="C2 domain (Calcium/lipid-binding domain, CaLB)"/>
    <property type="match status" value="1"/>
</dbReference>
<name>A0A1S3JF87_LINAN</name>
<feature type="region of interest" description="Disordered" evidence="11">
    <location>
        <begin position="528"/>
        <end position="552"/>
    </location>
</feature>
<dbReference type="Proteomes" id="UP000085678">
    <property type="component" value="Unplaced"/>
</dbReference>
<dbReference type="CDD" id="cd16206">
    <property type="entry name" value="EFh_PRIP"/>
    <property type="match status" value="1"/>
</dbReference>
<feature type="region of interest" description="Disordered" evidence="11">
    <location>
        <begin position="1"/>
        <end position="51"/>
    </location>
</feature>
<feature type="compositionally biased region" description="Polar residues" evidence="11">
    <location>
        <begin position="21"/>
        <end position="33"/>
    </location>
</feature>
<dbReference type="GO" id="GO:0007214">
    <property type="term" value="P:gamma-aminobutyric acid signaling pathway"/>
    <property type="evidence" value="ECO:0007669"/>
    <property type="project" value="TreeGrafter"/>
</dbReference>
<dbReference type="Gene3D" id="2.30.29.30">
    <property type="entry name" value="Pleckstrin-homology domain (PH domain)/Phosphotyrosine-binding domain (PTB)"/>
    <property type="match status" value="1"/>
</dbReference>
<keyword evidence="6 10" id="KW-0442">Lipid degradation</keyword>
<keyword evidence="4" id="KW-0963">Cytoplasm</keyword>
<feature type="domain" description="EF-hand" evidence="14">
    <location>
        <begin position="215"/>
        <end position="250"/>
    </location>
</feature>
<evidence type="ECO:0000259" key="13">
    <source>
        <dbReference type="PROSITE" id="PS50008"/>
    </source>
</evidence>
<dbReference type="Gene3D" id="1.10.238.10">
    <property type="entry name" value="EF-hand"/>
    <property type="match status" value="2"/>
</dbReference>
<evidence type="ECO:0000256" key="9">
    <source>
        <dbReference type="ARBA" id="ARBA00023674"/>
    </source>
</evidence>
<organism evidence="15 16">
    <name type="scientific">Lingula anatina</name>
    <name type="common">Brachiopod</name>
    <name type="synonym">Lingula unguis</name>
    <dbReference type="NCBI Taxonomy" id="7574"/>
    <lineage>
        <taxon>Eukaryota</taxon>
        <taxon>Metazoa</taxon>
        <taxon>Spiralia</taxon>
        <taxon>Lophotrochozoa</taxon>
        <taxon>Brachiopoda</taxon>
        <taxon>Linguliformea</taxon>
        <taxon>Lingulata</taxon>
        <taxon>Lingulida</taxon>
        <taxon>Linguloidea</taxon>
        <taxon>Lingulidae</taxon>
        <taxon>Lingula</taxon>
    </lineage>
</organism>
<evidence type="ECO:0000256" key="5">
    <source>
        <dbReference type="ARBA" id="ARBA00022553"/>
    </source>
</evidence>
<keyword evidence="5" id="KW-0597">Phosphoprotein</keyword>
<protein>
    <recommendedName>
        <fullName evidence="3 10">Phosphoinositide phospholipase C</fullName>
        <ecNumber evidence="3 10">3.1.4.11</ecNumber>
    </recommendedName>
</protein>